<evidence type="ECO:0000313" key="1">
    <source>
        <dbReference type="EMBL" id="GJN05336.1"/>
    </source>
</evidence>
<gene>
    <name evidence="1" type="primary">ga22957</name>
    <name evidence="1" type="ORF">PR202_ga22957</name>
</gene>
<sequence length="288" mass="33351">MISWHIHILSEHYFRFGSAFRCPLSGRIPFKILFVAFSVFGPSKAVLKLAALWSARDRFVVFKNVRLISGDMAQLREEEVQEQEQGYRIRRDVVDYKHRGMDSSSGSLYADRVFRVLMDELWFPSDFYYSPIPLCTLGMWCTTLNYHFSILLIVGYIIYIAHHDVNKPYCIITLIVPPAFPRTCPDMEGHRRHVLQASKWTKVPLLGHYITNPSRLAPIQLHLCRHVMVRSSRCWRHKIGQNLMLEPRSRWVRGLTLRCLSVKDAVLMSPVHSKDGAVARPVDGNNID</sequence>
<reference evidence="1" key="1">
    <citation type="journal article" date="2018" name="DNA Res.">
        <title>Multiple hybrid de novo genome assembly of finger millet, an orphan allotetraploid crop.</title>
        <authorList>
            <person name="Hatakeyama M."/>
            <person name="Aluri S."/>
            <person name="Balachadran M.T."/>
            <person name="Sivarajan S.R."/>
            <person name="Patrignani A."/>
            <person name="Gruter S."/>
            <person name="Poveda L."/>
            <person name="Shimizu-Inatsugi R."/>
            <person name="Baeten J."/>
            <person name="Francoijs K.J."/>
            <person name="Nataraja K.N."/>
            <person name="Reddy Y.A.N."/>
            <person name="Phadnis S."/>
            <person name="Ravikumar R.L."/>
            <person name="Schlapbach R."/>
            <person name="Sreeman S.M."/>
            <person name="Shimizu K.K."/>
        </authorList>
    </citation>
    <scope>NUCLEOTIDE SEQUENCE</scope>
</reference>
<name>A0AAV5D4F0_ELECO</name>
<dbReference type="AlphaFoldDB" id="A0AAV5D4F0"/>
<keyword evidence="2" id="KW-1185">Reference proteome</keyword>
<protein>
    <submittedName>
        <fullName evidence="1">Uncharacterized protein</fullName>
    </submittedName>
</protein>
<proteinExistence type="predicted"/>
<evidence type="ECO:0000313" key="2">
    <source>
        <dbReference type="Proteomes" id="UP001054889"/>
    </source>
</evidence>
<accession>A0AAV5D4F0</accession>
<dbReference type="EMBL" id="BQKI01000012">
    <property type="protein sequence ID" value="GJN05336.1"/>
    <property type="molecule type" value="Genomic_DNA"/>
</dbReference>
<comment type="caution">
    <text evidence="1">The sequence shown here is derived from an EMBL/GenBank/DDBJ whole genome shotgun (WGS) entry which is preliminary data.</text>
</comment>
<dbReference type="Proteomes" id="UP001054889">
    <property type="component" value="Unassembled WGS sequence"/>
</dbReference>
<organism evidence="1 2">
    <name type="scientific">Eleusine coracana subsp. coracana</name>
    <dbReference type="NCBI Taxonomy" id="191504"/>
    <lineage>
        <taxon>Eukaryota</taxon>
        <taxon>Viridiplantae</taxon>
        <taxon>Streptophyta</taxon>
        <taxon>Embryophyta</taxon>
        <taxon>Tracheophyta</taxon>
        <taxon>Spermatophyta</taxon>
        <taxon>Magnoliopsida</taxon>
        <taxon>Liliopsida</taxon>
        <taxon>Poales</taxon>
        <taxon>Poaceae</taxon>
        <taxon>PACMAD clade</taxon>
        <taxon>Chloridoideae</taxon>
        <taxon>Cynodonteae</taxon>
        <taxon>Eleusininae</taxon>
        <taxon>Eleusine</taxon>
    </lineage>
</organism>
<reference evidence="1" key="2">
    <citation type="submission" date="2021-12" db="EMBL/GenBank/DDBJ databases">
        <title>Resequencing data analysis of finger millet.</title>
        <authorList>
            <person name="Hatakeyama M."/>
            <person name="Aluri S."/>
            <person name="Balachadran M.T."/>
            <person name="Sivarajan S.R."/>
            <person name="Poveda L."/>
            <person name="Shimizu-Inatsugi R."/>
            <person name="Schlapbach R."/>
            <person name="Sreeman S.M."/>
            <person name="Shimizu K.K."/>
        </authorList>
    </citation>
    <scope>NUCLEOTIDE SEQUENCE</scope>
</reference>